<dbReference type="RefSeq" id="WP_315662433.1">
    <property type="nucleotide sequence ID" value="NZ_JBBWYZ010000018.1"/>
</dbReference>
<dbReference type="SUPFAM" id="SSF53756">
    <property type="entry name" value="UDP-Glycosyltransferase/glycogen phosphorylase"/>
    <property type="match status" value="1"/>
</dbReference>
<comment type="caution">
    <text evidence="2">The sequence shown here is derived from an EMBL/GenBank/DDBJ whole genome shotgun (WGS) entry which is preliminary data.</text>
</comment>
<name>A0ABU9ERK1_LIMFS</name>
<feature type="domain" description="Glycosyl transferase family 1" evidence="1">
    <location>
        <begin position="196"/>
        <end position="359"/>
    </location>
</feature>
<sequence>MAAINMNSNPETKTSKKIALFYPNFAGGGAECVGLWMLEALKNQYDLTLFTISDVDFNQLNVMYGTQLDQQTVKVRSIFNQGLRKPLEFLRANNADIRMLQFHILLRYLKSHCHEYDLVISAYNAADMGCKGMQYIHWVKVLEQKKLYNKVSNFSWESMTSNLSIANSKYVAQRFKTLYDVEPLVIYPPVVMDVQDVPWEQKENTFICSGRLTKPKEPHKVIEILSRVRDQGFDIKLCLTGGGGGTYAIGYQRFLQKMIDQNSDWITLYKNLPYQDYIKVMSKCRYGIHCKQEPFGISIAEMVKAGAIPFVKNKGGQVEIVGEENQDLLFANPEEATQKIVNLLSNPGRGEKMRKSMYERRYLFGSDRFMSEMQNLVNSYFDNPN</sequence>
<keyword evidence="2" id="KW-0328">Glycosyltransferase</keyword>
<evidence type="ECO:0000259" key="1">
    <source>
        <dbReference type="Pfam" id="PF00534"/>
    </source>
</evidence>
<dbReference type="PANTHER" id="PTHR45919">
    <property type="entry name" value="GDP-MAN:MAN(3)GLCNAC(2)-PP-DOL ALPHA-1,2-MANNOSYLTRANSFERASE"/>
    <property type="match status" value="1"/>
</dbReference>
<dbReference type="PANTHER" id="PTHR45919:SF1">
    <property type="entry name" value="GDP-MAN:MAN(3)GLCNAC(2)-PP-DOL ALPHA-1,2-MANNOSYLTRANSFERASE"/>
    <property type="match status" value="1"/>
</dbReference>
<dbReference type="InterPro" id="IPR038013">
    <property type="entry name" value="ALG11"/>
</dbReference>
<evidence type="ECO:0000313" key="2">
    <source>
        <dbReference type="EMBL" id="MEK9514029.1"/>
    </source>
</evidence>
<dbReference type="Pfam" id="PF00534">
    <property type="entry name" value="Glycos_transf_1"/>
    <property type="match status" value="1"/>
</dbReference>
<dbReference type="Gene3D" id="3.40.50.2000">
    <property type="entry name" value="Glycogen Phosphorylase B"/>
    <property type="match status" value="1"/>
</dbReference>
<dbReference type="EMBL" id="JBBWYZ010000018">
    <property type="protein sequence ID" value="MEK9514029.1"/>
    <property type="molecule type" value="Genomic_DNA"/>
</dbReference>
<dbReference type="GO" id="GO:0016757">
    <property type="term" value="F:glycosyltransferase activity"/>
    <property type="evidence" value="ECO:0007669"/>
    <property type="project" value="UniProtKB-KW"/>
</dbReference>
<proteinExistence type="predicted"/>
<reference evidence="2 3" key="1">
    <citation type="journal article" date="2024" name="Front. Microbiol.">
        <title>Transcriptomic insights into the dominance of two phototrophs throughout the water column of a tropical hypersaline-alkaline crater lake (Dziani Dzaha, Mayotte).</title>
        <authorList>
            <person name="Duperron S."/>
            <person name="Halary S."/>
            <person name="Bouly J.-P."/>
            <person name="Roussel T."/>
            <person name="Hugoni M."/>
            <person name="Bruto M."/>
            <person name="Oger P."/>
            <person name="Duval C."/>
            <person name="Woo A."/>
            <person name="Jezequiel D."/>
            <person name="Ader M."/>
            <person name="Leboulanger C."/>
            <person name="Agogue H."/>
            <person name="Grossi V."/>
            <person name="Trousselier M."/>
            <person name="Bernard C."/>
        </authorList>
    </citation>
    <scope>NUCLEOTIDE SEQUENCE [LARGE SCALE GENOMIC DNA]</scope>
    <source>
        <strain evidence="2 3">PMC 851.14</strain>
    </source>
</reference>
<protein>
    <submittedName>
        <fullName evidence="2">Glycosyltransferase</fullName>
        <ecNumber evidence="2">2.4.-.-</ecNumber>
    </submittedName>
</protein>
<organism evidence="2 3">
    <name type="scientific">Limnospira fusiformis PMC 851.14</name>
    <dbReference type="NCBI Taxonomy" id="2219512"/>
    <lineage>
        <taxon>Bacteria</taxon>
        <taxon>Bacillati</taxon>
        <taxon>Cyanobacteriota</taxon>
        <taxon>Cyanophyceae</taxon>
        <taxon>Oscillatoriophycideae</taxon>
        <taxon>Oscillatoriales</taxon>
        <taxon>Sirenicapillariaceae</taxon>
        <taxon>Limnospira</taxon>
    </lineage>
</organism>
<keyword evidence="3" id="KW-1185">Reference proteome</keyword>
<dbReference type="InterPro" id="IPR001296">
    <property type="entry name" value="Glyco_trans_1"/>
</dbReference>
<keyword evidence="2" id="KW-0808">Transferase</keyword>
<dbReference type="EC" id="2.4.-.-" evidence="2"/>
<evidence type="ECO:0000313" key="3">
    <source>
        <dbReference type="Proteomes" id="UP001387447"/>
    </source>
</evidence>
<dbReference type="CDD" id="cd03801">
    <property type="entry name" value="GT4_PimA-like"/>
    <property type="match status" value="1"/>
</dbReference>
<dbReference type="Proteomes" id="UP001387447">
    <property type="component" value="Unassembled WGS sequence"/>
</dbReference>
<accession>A0ABU9ERK1</accession>
<gene>
    <name evidence="2" type="ORF">AAEJ74_20730</name>
</gene>